<gene>
    <name evidence="1" type="ORF">JMJ58_12540</name>
</gene>
<dbReference type="Proteomes" id="UP000637819">
    <property type="component" value="Chromosome"/>
</dbReference>
<dbReference type="KEGG" id="hsal:JMJ58_12540"/>
<dbReference type="RefSeq" id="WP_204746743.1">
    <property type="nucleotide sequence ID" value="NZ_CP069188.1"/>
</dbReference>
<name>A0A8T8DX21_9EURY</name>
<dbReference type="GeneID" id="62875966"/>
<organism evidence="1 2">
    <name type="scientific">Haloterrigena salifodinae</name>
    <dbReference type="NCBI Taxonomy" id="2675099"/>
    <lineage>
        <taxon>Archaea</taxon>
        <taxon>Methanobacteriati</taxon>
        <taxon>Methanobacteriota</taxon>
        <taxon>Stenosarchaea group</taxon>
        <taxon>Halobacteria</taxon>
        <taxon>Halobacteriales</taxon>
        <taxon>Natrialbaceae</taxon>
        <taxon>Haloterrigena</taxon>
    </lineage>
</organism>
<proteinExistence type="predicted"/>
<evidence type="ECO:0000313" key="2">
    <source>
        <dbReference type="Proteomes" id="UP000637819"/>
    </source>
</evidence>
<accession>A0A8T8DX21</accession>
<sequence length="46" mass="5081">MSIDGWQPTAVAATDRRRGLERDWRSVRVGAAIVAPSSAFELQVPR</sequence>
<dbReference type="OrthoDB" id="180691at2157"/>
<protein>
    <submittedName>
        <fullName evidence="1">Uncharacterized protein</fullName>
    </submittedName>
</protein>
<dbReference type="EMBL" id="CP069188">
    <property type="protein sequence ID" value="QRV13780.1"/>
    <property type="molecule type" value="Genomic_DNA"/>
</dbReference>
<evidence type="ECO:0000313" key="1">
    <source>
        <dbReference type="EMBL" id="QRV13780.1"/>
    </source>
</evidence>
<reference evidence="1 2" key="1">
    <citation type="submission" date="2021-01" db="EMBL/GenBank/DDBJ databases">
        <title>Genome Sequence and Methylation Pattern of Haloterrigena salifodinae BOL5-1, An Extremely Halophilic Archaeon from a Bolivian Salt Mine.</title>
        <authorList>
            <person name="DasSarma P."/>
            <person name="Anton B.P."/>
            <person name="DasSarma S.L."/>
            <person name="von Ehrenheim H.A.L."/>
            <person name="Martinez F.L."/>
            <person name="Guzman D."/>
            <person name="Roberts R.J."/>
            <person name="DasSarma S."/>
        </authorList>
    </citation>
    <scope>NUCLEOTIDE SEQUENCE [LARGE SCALE GENOMIC DNA]</scope>
    <source>
        <strain evidence="1 2">BOL5-1</strain>
    </source>
</reference>
<dbReference type="AlphaFoldDB" id="A0A8T8DX21"/>
<keyword evidence="2" id="KW-1185">Reference proteome</keyword>